<reference evidence="1" key="1">
    <citation type="submission" date="2020-07" db="EMBL/GenBank/DDBJ databases">
        <title>Genome sequence and genetic diversity analysis of an under-domesticated orphan crop, white fonio (Digitaria exilis).</title>
        <authorList>
            <person name="Bennetzen J.L."/>
            <person name="Chen S."/>
            <person name="Ma X."/>
            <person name="Wang X."/>
            <person name="Yssel A.E.J."/>
            <person name="Chaluvadi S.R."/>
            <person name="Johnson M."/>
            <person name="Gangashetty P."/>
            <person name="Hamidou F."/>
            <person name="Sanogo M.D."/>
            <person name="Zwaenepoel A."/>
            <person name="Wallace J."/>
            <person name="Van De Peer Y."/>
            <person name="Van Deynze A."/>
        </authorList>
    </citation>
    <scope>NUCLEOTIDE SEQUENCE</scope>
    <source>
        <tissue evidence="1">Leaves</tissue>
    </source>
</reference>
<accession>A0A835F7G2</accession>
<name>A0A835F7G2_9POAL</name>
<sequence length="73" mass="8474">MHLLFWQPTRAQVGLLSGTSMGDCCGRRCTGMQGSQMFSLQKRWRQEMECVWLDPVAFKGSCWSSITRNWWPS</sequence>
<evidence type="ECO:0000313" key="1">
    <source>
        <dbReference type="EMBL" id="KAF8730758.1"/>
    </source>
</evidence>
<dbReference type="Proteomes" id="UP000636709">
    <property type="component" value="Unassembled WGS sequence"/>
</dbReference>
<comment type="caution">
    <text evidence="1">The sequence shown here is derived from an EMBL/GenBank/DDBJ whole genome shotgun (WGS) entry which is preliminary data.</text>
</comment>
<protein>
    <submittedName>
        <fullName evidence="1">Uncharacterized protein</fullName>
    </submittedName>
</protein>
<proteinExistence type="predicted"/>
<dbReference type="AlphaFoldDB" id="A0A835F7G2"/>
<gene>
    <name evidence="1" type="ORF">HU200_016621</name>
</gene>
<evidence type="ECO:0000313" key="2">
    <source>
        <dbReference type="Proteomes" id="UP000636709"/>
    </source>
</evidence>
<dbReference type="EMBL" id="JACEFO010001613">
    <property type="protein sequence ID" value="KAF8730758.1"/>
    <property type="molecule type" value="Genomic_DNA"/>
</dbReference>
<organism evidence="1 2">
    <name type="scientific">Digitaria exilis</name>
    <dbReference type="NCBI Taxonomy" id="1010633"/>
    <lineage>
        <taxon>Eukaryota</taxon>
        <taxon>Viridiplantae</taxon>
        <taxon>Streptophyta</taxon>
        <taxon>Embryophyta</taxon>
        <taxon>Tracheophyta</taxon>
        <taxon>Spermatophyta</taxon>
        <taxon>Magnoliopsida</taxon>
        <taxon>Liliopsida</taxon>
        <taxon>Poales</taxon>
        <taxon>Poaceae</taxon>
        <taxon>PACMAD clade</taxon>
        <taxon>Panicoideae</taxon>
        <taxon>Panicodae</taxon>
        <taxon>Paniceae</taxon>
        <taxon>Anthephorinae</taxon>
        <taxon>Digitaria</taxon>
    </lineage>
</organism>
<keyword evidence="2" id="KW-1185">Reference proteome</keyword>